<keyword evidence="5" id="KW-1185">Reference proteome</keyword>
<evidence type="ECO:0000313" key="5">
    <source>
        <dbReference type="Proteomes" id="UP000199600"/>
    </source>
</evidence>
<name>A0A1A8XY18_9RHOO</name>
<feature type="signal peptide" evidence="2">
    <location>
        <begin position="1"/>
        <end position="35"/>
    </location>
</feature>
<dbReference type="EMBL" id="FLQY01000381">
    <property type="protein sequence ID" value="SBT10898.1"/>
    <property type="molecule type" value="Genomic_DNA"/>
</dbReference>
<organism evidence="3 5">
    <name type="scientific">Candidatus Propionivibrio aalborgensis</name>
    <dbReference type="NCBI Taxonomy" id="1860101"/>
    <lineage>
        <taxon>Bacteria</taxon>
        <taxon>Pseudomonadati</taxon>
        <taxon>Pseudomonadota</taxon>
        <taxon>Betaproteobacteria</taxon>
        <taxon>Rhodocyclales</taxon>
        <taxon>Rhodocyclaceae</taxon>
        <taxon>Propionivibrio</taxon>
    </lineage>
</organism>
<dbReference type="RefSeq" id="WP_186411744.1">
    <property type="nucleotide sequence ID" value="NZ_FLQY01000282.1"/>
</dbReference>
<evidence type="ECO:0000256" key="2">
    <source>
        <dbReference type="SAM" id="SignalP"/>
    </source>
</evidence>
<dbReference type="AlphaFoldDB" id="A0A1A8XY18"/>
<accession>A0A1A8XY18</accession>
<evidence type="ECO:0000313" key="4">
    <source>
        <dbReference type="EMBL" id="SBT10898.1"/>
    </source>
</evidence>
<dbReference type="EMBL" id="FLQY01000282">
    <property type="protein sequence ID" value="SBT09859.1"/>
    <property type="molecule type" value="Genomic_DNA"/>
</dbReference>
<dbReference type="Proteomes" id="UP000199600">
    <property type="component" value="Unassembled WGS sequence"/>
</dbReference>
<dbReference type="InterPro" id="IPR012899">
    <property type="entry name" value="LTXXQ"/>
</dbReference>
<feature type="compositionally biased region" description="Basic and acidic residues" evidence="1">
    <location>
        <begin position="42"/>
        <end position="60"/>
    </location>
</feature>
<evidence type="ECO:0008006" key="6">
    <source>
        <dbReference type="Google" id="ProtNLM"/>
    </source>
</evidence>
<dbReference type="Gene3D" id="1.20.120.1490">
    <property type="match status" value="1"/>
</dbReference>
<feature type="region of interest" description="Disordered" evidence="1">
    <location>
        <begin position="37"/>
        <end position="60"/>
    </location>
</feature>
<proteinExistence type="predicted"/>
<reference evidence="3 5" key="1">
    <citation type="submission" date="2016-06" db="EMBL/GenBank/DDBJ databases">
        <authorList>
            <person name="Kjaerup R.B."/>
            <person name="Dalgaard T.S."/>
            <person name="Juul-Madsen H.R."/>
        </authorList>
    </citation>
    <scope>NUCLEOTIDE SEQUENCE [LARGE SCALE GENOMIC DNA]</scope>
    <source>
        <strain evidence="3">2</strain>
    </source>
</reference>
<keyword evidence="2" id="KW-0732">Signal</keyword>
<dbReference type="Pfam" id="PF07813">
    <property type="entry name" value="LTXXQ"/>
    <property type="match status" value="1"/>
</dbReference>
<protein>
    <recommendedName>
        <fullName evidence="6">Periplasmic heavy metal sensor</fullName>
    </recommendedName>
</protein>
<feature type="chain" id="PRO_5014535357" description="Periplasmic heavy metal sensor" evidence="2">
    <location>
        <begin position="36"/>
        <end position="176"/>
    </location>
</feature>
<evidence type="ECO:0000256" key="1">
    <source>
        <dbReference type="SAM" id="MobiDB-lite"/>
    </source>
</evidence>
<evidence type="ECO:0000313" key="3">
    <source>
        <dbReference type="EMBL" id="SBT09859.1"/>
    </source>
</evidence>
<sequence>MNAKFSKMSPRRVAATLAAVAVSATMAAASTAAFAKPWGGDCDGKSGDRTECRSERGMKGMSRLHDELKLDAKQEALWQDAEKASKENMAGMRDRFRQHHEEIQALIDKPGADLRAVAKRMDEFKAEGQKLREANRDRWLTVYDSLNAEQKEKARVFFKSKLDRMARHGHRGPGRS</sequence>
<gene>
    <name evidence="3" type="ORF">PROAA_3520002</name>
    <name evidence="4" type="ORF">PROAA_770020</name>
</gene>